<evidence type="ECO:0000313" key="2">
    <source>
        <dbReference type="EMBL" id="HIH08854.1"/>
    </source>
</evidence>
<accession>A0A7J4IVQ4</accession>
<name>A0A7J4IVQ4_9ARCH</name>
<comment type="caution">
    <text evidence="2">The sequence shown here is derived from an EMBL/GenBank/DDBJ whole genome shotgun (WGS) entry which is preliminary data.</text>
</comment>
<gene>
    <name evidence="2" type="ORF">HA237_05810</name>
    <name evidence="3" type="ORF">J4224_02170</name>
</gene>
<reference evidence="2" key="1">
    <citation type="journal article" date="2020" name="bioRxiv">
        <title>A rank-normalized archaeal taxonomy based on genome phylogeny resolves widespread incomplete and uneven classifications.</title>
        <authorList>
            <person name="Rinke C."/>
            <person name="Chuvochina M."/>
            <person name="Mussig A.J."/>
            <person name="Chaumeil P.-A."/>
            <person name="Waite D.W."/>
            <person name="Whitman W.B."/>
            <person name="Parks D.H."/>
            <person name="Hugenholtz P."/>
        </authorList>
    </citation>
    <scope>NUCLEOTIDE SEQUENCE</scope>
    <source>
        <strain evidence="2">UBA10011</strain>
    </source>
</reference>
<evidence type="ECO:0000313" key="4">
    <source>
        <dbReference type="Proteomes" id="UP000577419"/>
    </source>
</evidence>
<dbReference type="EMBL" id="DUFG01000028">
    <property type="protein sequence ID" value="HIH08854.1"/>
    <property type="molecule type" value="Genomic_DNA"/>
</dbReference>
<feature type="compositionally biased region" description="Basic and acidic residues" evidence="1">
    <location>
        <begin position="14"/>
        <end position="39"/>
    </location>
</feature>
<dbReference type="Proteomes" id="UP000683213">
    <property type="component" value="Unassembled WGS sequence"/>
</dbReference>
<evidence type="ECO:0000313" key="3">
    <source>
        <dbReference type="EMBL" id="MBS3059210.1"/>
    </source>
</evidence>
<feature type="compositionally biased region" description="Basic and acidic residues" evidence="1">
    <location>
        <begin position="67"/>
        <end position="87"/>
    </location>
</feature>
<protein>
    <submittedName>
        <fullName evidence="2">Uncharacterized protein</fullName>
    </submittedName>
</protein>
<dbReference type="Proteomes" id="UP000577419">
    <property type="component" value="Unassembled WGS sequence"/>
</dbReference>
<reference evidence="3" key="3">
    <citation type="submission" date="2021-05" db="EMBL/GenBank/DDBJ databases">
        <title>Protein family content uncovers lineage relationships and bacterial pathway maintenance mechanisms in DPANN archaea.</title>
        <authorList>
            <person name="Castelle C.J."/>
            <person name="Meheust R."/>
            <person name="Jaffe A.L."/>
            <person name="Seitz K."/>
            <person name="Gong X."/>
            <person name="Baker B.J."/>
            <person name="Banfield J.F."/>
        </authorList>
    </citation>
    <scope>NUCLEOTIDE SEQUENCE</scope>
    <source>
        <strain evidence="3">RIFCSPHIGHO2_01_FULL_GW2011_AR10_43_9</strain>
    </source>
</reference>
<sequence>MRGIMKKTPMQEFLARKEKPRQVKKPPEFSEEEKERIQQEARSSSMAPPPEKGMYNVSIDTLNPQNRRREIIRGEMPEGMREEFERAKKLRKKKEGKPR</sequence>
<dbReference type="EMBL" id="JAGVWF010000030">
    <property type="protein sequence ID" value="MBS3059210.1"/>
    <property type="molecule type" value="Genomic_DNA"/>
</dbReference>
<organism evidence="2 4">
    <name type="scientific">Candidatus Iainarchaeum sp</name>
    <dbReference type="NCBI Taxonomy" id="3101447"/>
    <lineage>
        <taxon>Archaea</taxon>
        <taxon>Candidatus Iainarchaeota</taxon>
        <taxon>Candidatus Iainarchaeia</taxon>
        <taxon>Candidatus Iainarchaeales</taxon>
        <taxon>Candidatus Iainarchaeaceae</taxon>
        <taxon>Candidatus Iainarchaeum</taxon>
    </lineage>
</organism>
<feature type="region of interest" description="Disordered" evidence="1">
    <location>
        <begin position="1"/>
        <end position="99"/>
    </location>
</feature>
<dbReference type="AlphaFoldDB" id="A0A7J4IVQ4"/>
<reference evidence="3" key="2">
    <citation type="submission" date="2021-03" db="EMBL/GenBank/DDBJ databases">
        <authorList>
            <person name="Jaffe A."/>
        </authorList>
    </citation>
    <scope>NUCLEOTIDE SEQUENCE</scope>
    <source>
        <strain evidence="3">RIFCSPHIGHO2_01_FULL_GW2011_AR10_43_9</strain>
    </source>
</reference>
<evidence type="ECO:0000256" key="1">
    <source>
        <dbReference type="SAM" id="MobiDB-lite"/>
    </source>
</evidence>
<proteinExistence type="predicted"/>
<feature type="compositionally biased region" description="Basic residues" evidence="1">
    <location>
        <begin position="88"/>
        <end position="99"/>
    </location>
</feature>